<evidence type="ECO:0000313" key="3">
    <source>
        <dbReference type="Proteomes" id="UP000002051"/>
    </source>
</evidence>
<keyword evidence="3" id="KW-1185">Reference proteome</keyword>
<sequence>MIQNGHRFIFDHIFLYENYESGFEEGEGVLDQQLLEEDLFNHKVWAPRIYGRLFI</sequence>
<accession>G7L7Z5</accession>
<dbReference type="PaxDb" id="3880-AET04352"/>
<dbReference type="EnsemblPlants" id="AET04352">
    <property type="protein sequence ID" value="AET04352"/>
    <property type="gene ID" value="MTR_8g087850"/>
</dbReference>
<dbReference type="EMBL" id="CM001224">
    <property type="protein sequence ID" value="AET04352.1"/>
    <property type="molecule type" value="Genomic_DNA"/>
</dbReference>
<evidence type="ECO:0000313" key="1">
    <source>
        <dbReference type="EMBL" id="AET04352.1"/>
    </source>
</evidence>
<reference evidence="1 3" key="2">
    <citation type="journal article" date="2014" name="BMC Genomics">
        <title>An improved genome release (version Mt4.0) for the model legume Medicago truncatula.</title>
        <authorList>
            <person name="Tang H."/>
            <person name="Krishnakumar V."/>
            <person name="Bidwell S."/>
            <person name="Rosen B."/>
            <person name="Chan A."/>
            <person name="Zhou S."/>
            <person name="Gentzbittel L."/>
            <person name="Childs K.L."/>
            <person name="Yandell M."/>
            <person name="Gundlach H."/>
            <person name="Mayer K.F."/>
            <person name="Schwartz D.C."/>
            <person name="Town C.D."/>
        </authorList>
    </citation>
    <scope>GENOME REANNOTATION</scope>
    <source>
        <strain evidence="2 3">cv. Jemalong A17</strain>
    </source>
</reference>
<protein>
    <submittedName>
        <fullName evidence="1">Ycf2-like protein</fullName>
    </submittedName>
</protein>
<proteinExistence type="predicted"/>
<reference evidence="1 3" key="1">
    <citation type="journal article" date="2011" name="Nature">
        <title>The Medicago genome provides insight into the evolution of rhizobial symbioses.</title>
        <authorList>
            <person name="Young N.D."/>
            <person name="Debelle F."/>
            <person name="Oldroyd G.E."/>
            <person name="Geurts R."/>
            <person name="Cannon S.B."/>
            <person name="Udvardi M.K."/>
            <person name="Benedito V.A."/>
            <person name="Mayer K.F."/>
            <person name="Gouzy J."/>
            <person name="Schoof H."/>
            <person name="Van de Peer Y."/>
            <person name="Proost S."/>
            <person name="Cook D.R."/>
            <person name="Meyers B.C."/>
            <person name="Spannagl M."/>
            <person name="Cheung F."/>
            <person name="De Mita S."/>
            <person name="Krishnakumar V."/>
            <person name="Gundlach H."/>
            <person name="Zhou S."/>
            <person name="Mudge J."/>
            <person name="Bharti A.K."/>
            <person name="Murray J.D."/>
            <person name="Naoumkina M.A."/>
            <person name="Rosen B."/>
            <person name="Silverstein K.A."/>
            <person name="Tang H."/>
            <person name="Rombauts S."/>
            <person name="Zhao P.X."/>
            <person name="Zhou P."/>
            <person name="Barbe V."/>
            <person name="Bardou P."/>
            <person name="Bechner M."/>
            <person name="Bellec A."/>
            <person name="Berger A."/>
            <person name="Berges H."/>
            <person name="Bidwell S."/>
            <person name="Bisseling T."/>
            <person name="Choisne N."/>
            <person name="Couloux A."/>
            <person name="Denny R."/>
            <person name="Deshpande S."/>
            <person name="Dai X."/>
            <person name="Doyle J.J."/>
            <person name="Dudez A.M."/>
            <person name="Farmer A.D."/>
            <person name="Fouteau S."/>
            <person name="Franken C."/>
            <person name="Gibelin C."/>
            <person name="Gish J."/>
            <person name="Goldstein S."/>
            <person name="Gonzalez A.J."/>
            <person name="Green P.J."/>
            <person name="Hallab A."/>
            <person name="Hartog M."/>
            <person name="Hua A."/>
            <person name="Humphray S.J."/>
            <person name="Jeong D.H."/>
            <person name="Jing Y."/>
            <person name="Jocker A."/>
            <person name="Kenton S.M."/>
            <person name="Kim D.J."/>
            <person name="Klee K."/>
            <person name="Lai H."/>
            <person name="Lang C."/>
            <person name="Lin S."/>
            <person name="Macmil S.L."/>
            <person name="Magdelenat G."/>
            <person name="Matthews L."/>
            <person name="McCorrison J."/>
            <person name="Monaghan E.L."/>
            <person name="Mun J.H."/>
            <person name="Najar F.Z."/>
            <person name="Nicholson C."/>
            <person name="Noirot C."/>
            <person name="O'Bleness M."/>
            <person name="Paule C.R."/>
            <person name="Poulain J."/>
            <person name="Prion F."/>
            <person name="Qin B."/>
            <person name="Qu C."/>
            <person name="Retzel E.F."/>
            <person name="Riddle C."/>
            <person name="Sallet E."/>
            <person name="Samain S."/>
            <person name="Samson N."/>
            <person name="Sanders I."/>
            <person name="Saurat O."/>
            <person name="Scarpelli C."/>
            <person name="Schiex T."/>
            <person name="Segurens B."/>
            <person name="Severin A.J."/>
            <person name="Sherrier D.J."/>
            <person name="Shi R."/>
            <person name="Sims S."/>
            <person name="Singer S.R."/>
            <person name="Sinharoy S."/>
            <person name="Sterck L."/>
            <person name="Viollet A."/>
            <person name="Wang B.B."/>
            <person name="Wang K."/>
            <person name="Wang M."/>
            <person name="Wang X."/>
            <person name="Warfsmann J."/>
            <person name="Weissenbach J."/>
            <person name="White D.D."/>
            <person name="White J.D."/>
            <person name="Wiley G.B."/>
            <person name="Wincker P."/>
            <person name="Xing Y."/>
            <person name="Yang L."/>
            <person name="Yao Z."/>
            <person name="Ying F."/>
            <person name="Zhai J."/>
            <person name="Zhou L."/>
            <person name="Zuber A."/>
            <person name="Denarie J."/>
            <person name="Dixon R.A."/>
            <person name="May G.D."/>
            <person name="Schwartz D.C."/>
            <person name="Rogers J."/>
            <person name="Quetier F."/>
            <person name="Town C.D."/>
            <person name="Roe B.A."/>
        </authorList>
    </citation>
    <scope>NUCLEOTIDE SEQUENCE [LARGE SCALE GENOMIC DNA]</scope>
    <source>
        <strain evidence="1">A17</strain>
        <strain evidence="2 3">cv. Jemalong A17</strain>
    </source>
</reference>
<gene>
    <name evidence="1" type="ordered locus">MTR_8g087850</name>
</gene>
<organism evidence="1 3">
    <name type="scientific">Medicago truncatula</name>
    <name type="common">Barrel medic</name>
    <name type="synonym">Medicago tribuloides</name>
    <dbReference type="NCBI Taxonomy" id="3880"/>
    <lineage>
        <taxon>Eukaryota</taxon>
        <taxon>Viridiplantae</taxon>
        <taxon>Streptophyta</taxon>
        <taxon>Embryophyta</taxon>
        <taxon>Tracheophyta</taxon>
        <taxon>Spermatophyta</taxon>
        <taxon>Magnoliopsida</taxon>
        <taxon>eudicotyledons</taxon>
        <taxon>Gunneridae</taxon>
        <taxon>Pentapetalae</taxon>
        <taxon>rosids</taxon>
        <taxon>fabids</taxon>
        <taxon>Fabales</taxon>
        <taxon>Fabaceae</taxon>
        <taxon>Papilionoideae</taxon>
        <taxon>50 kb inversion clade</taxon>
        <taxon>NPAAA clade</taxon>
        <taxon>Hologalegina</taxon>
        <taxon>IRL clade</taxon>
        <taxon>Trifolieae</taxon>
        <taxon>Medicago</taxon>
    </lineage>
</organism>
<dbReference type="OMA" id="YENYESG"/>
<dbReference type="HOGENOM" id="CLU_3035455_0_0_1"/>
<reference evidence="2" key="3">
    <citation type="submission" date="2015-04" db="UniProtKB">
        <authorList>
            <consortium name="EnsemblPlants"/>
        </authorList>
    </citation>
    <scope>IDENTIFICATION</scope>
    <source>
        <strain evidence="2">cv. Jemalong A17</strain>
    </source>
</reference>
<evidence type="ECO:0000313" key="2">
    <source>
        <dbReference type="EnsemblPlants" id="AET04352"/>
    </source>
</evidence>
<dbReference type="Proteomes" id="UP000002051">
    <property type="component" value="Chromosome 8"/>
</dbReference>
<dbReference type="STRING" id="3880.G7L7Z5"/>
<name>G7L7Z5_MEDTR</name>
<dbReference type="AlphaFoldDB" id="G7L7Z5"/>